<name>A0A931PTE8_FIMGI</name>
<proteinExistence type="inferred from homology"/>
<sequence>MKDWREFRLRVFVDRSQEAVFSAWVRSGELERWFLTKAEYYDKEGKPLDPAESAVRGCTYRWEWVEGTIEKGSILTSDGFGSLAFSFGDGCTVALTLARLDGRTAIELLQSHVMTDVDRRERFYVDCLQGWTFYLANLKSVLEGGLDLREKEPVGAHLVNV</sequence>
<dbReference type="Proteomes" id="UP000727962">
    <property type="component" value="Unassembled WGS sequence"/>
</dbReference>
<dbReference type="Gene3D" id="3.30.530.20">
    <property type="match status" value="1"/>
</dbReference>
<organism evidence="3 4">
    <name type="scientific">Fimbriimonas ginsengisoli</name>
    <dbReference type="NCBI Taxonomy" id="1005039"/>
    <lineage>
        <taxon>Bacteria</taxon>
        <taxon>Bacillati</taxon>
        <taxon>Armatimonadota</taxon>
        <taxon>Fimbriimonadia</taxon>
        <taxon>Fimbriimonadales</taxon>
        <taxon>Fimbriimonadaceae</taxon>
        <taxon>Fimbriimonas</taxon>
    </lineage>
</organism>
<reference evidence="3" key="1">
    <citation type="submission" date="2020-07" db="EMBL/GenBank/DDBJ databases">
        <title>Huge and variable diversity of episymbiotic CPR bacteria and DPANN archaea in groundwater ecosystems.</title>
        <authorList>
            <person name="He C.Y."/>
            <person name="Keren R."/>
            <person name="Whittaker M."/>
            <person name="Farag I.F."/>
            <person name="Doudna J."/>
            <person name="Cate J.H.D."/>
            <person name="Banfield J.F."/>
        </authorList>
    </citation>
    <scope>NUCLEOTIDE SEQUENCE</scope>
    <source>
        <strain evidence="3">NC_groundwater_17_Pr7_B-0.1um_64_12</strain>
    </source>
</reference>
<dbReference type="InterPro" id="IPR013538">
    <property type="entry name" value="ASHA1/2-like_C"/>
</dbReference>
<dbReference type="EMBL" id="JACOSL010000029">
    <property type="protein sequence ID" value="MBI1756373.1"/>
    <property type="molecule type" value="Genomic_DNA"/>
</dbReference>
<dbReference type="AlphaFoldDB" id="A0A931PTE8"/>
<evidence type="ECO:0000259" key="2">
    <source>
        <dbReference type="Pfam" id="PF08327"/>
    </source>
</evidence>
<comment type="similarity">
    <text evidence="1">Belongs to the AHA1 family.</text>
</comment>
<evidence type="ECO:0000256" key="1">
    <source>
        <dbReference type="ARBA" id="ARBA00006817"/>
    </source>
</evidence>
<gene>
    <name evidence="3" type="ORF">HYR64_04610</name>
</gene>
<comment type="caution">
    <text evidence="3">The sequence shown here is derived from an EMBL/GenBank/DDBJ whole genome shotgun (WGS) entry which is preliminary data.</text>
</comment>
<dbReference type="Pfam" id="PF08327">
    <property type="entry name" value="AHSA1"/>
    <property type="match status" value="1"/>
</dbReference>
<accession>A0A931PTE8</accession>
<protein>
    <submittedName>
        <fullName evidence="3">SRPBCC domain-containing protein</fullName>
    </submittedName>
</protein>
<dbReference type="InterPro" id="IPR023393">
    <property type="entry name" value="START-like_dom_sf"/>
</dbReference>
<evidence type="ECO:0000313" key="4">
    <source>
        <dbReference type="Proteomes" id="UP000727962"/>
    </source>
</evidence>
<dbReference type="SUPFAM" id="SSF55961">
    <property type="entry name" value="Bet v1-like"/>
    <property type="match status" value="1"/>
</dbReference>
<evidence type="ECO:0000313" key="3">
    <source>
        <dbReference type="EMBL" id="MBI1756373.1"/>
    </source>
</evidence>
<feature type="domain" description="Activator of Hsp90 ATPase homologue 1/2-like C-terminal" evidence="2">
    <location>
        <begin position="16"/>
        <end position="143"/>
    </location>
</feature>